<keyword evidence="6 9" id="KW-1133">Transmembrane helix</keyword>
<feature type="transmembrane region" description="Helical" evidence="9">
    <location>
        <begin position="66"/>
        <end position="88"/>
    </location>
</feature>
<feature type="compositionally biased region" description="Basic and acidic residues" evidence="8">
    <location>
        <begin position="358"/>
        <end position="368"/>
    </location>
</feature>
<evidence type="ECO:0000256" key="5">
    <source>
        <dbReference type="ARBA" id="ARBA00022692"/>
    </source>
</evidence>
<dbReference type="Proteomes" id="UP001177295">
    <property type="component" value="Chromosome"/>
</dbReference>
<comment type="subcellular location">
    <subcellularLocation>
        <location evidence="1">Cell membrane</location>
        <topology evidence="1">Multi-pass membrane protein</topology>
    </subcellularLocation>
</comment>
<protein>
    <submittedName>
        <fullName evidence="10">AI-2E family transporter</fullName>
    </submittedName>
</protein>
<gene>
    <name evidence="10" type="ORF">SEML1_0392</name>
</gene>
<evidence type="ECO:0000256" key="2">
    <source>
        <dbReference type="ARBA" id="ARBA00009773"/>
    </source>
</evidence>
<dbReference type="RefSeq" id="WP_376754377.1">
    <property type="nucleotide sequence ID" value="NZ_CP124550.1"/>
</dbReference>
<evidence type="ECO:0000256" key="7">
    <source>
        <dbReference type="ARBA" id="ARBA00023136"/>
    </source>
</evidence>
<feature type="transmembrane region" description="Helical" evidence="9">
    <location>
        <begin position="151"/>
        <end position="177"/>
    </location>
</feature>
<keyword evidence="4" id="KW-1003">Cell membrane</keyword>
<accession>A0ABY8WUH1</accession>
<evidence type="ECO:0000313" key="10">
    <source>
        <dbReference type="EMBL" id="WIO46018.1"/>
    </source>
</evidence>
<keyword evidence="7 9" id="KW-0472">Membrane</keyword>
<feature type="transmembrane region" description="Helical" evidence="9">
    <location>
        <begin position="12"/>
        <end position="30"/>
    </location>
</feature>
<evidence type="ECO:0000256" key="9">
    <source>
        <dbReference type="SAM" id="Phobius"/>
    </source>
</evidence>
<evidence type="ECO:0000256" key="4">
    <source>
        <dbReference type="ARBA" id="ARBA00022475"/>
    </source>
</evidence>
<reference evidence="10 11" key="1">
    <citation type="journal article" date="2023" name="Cell">
        <title>Genetic manipulation of Patescibacteria provides mechanistic insights into microbial dark matter and the epibiotic lifestyle.</title>
        <authorList>
            <person name="Wang Y."/>
            <person name="Gallagher L.A."/>
            <person name="Andrade P.A."/>
            <person name="Liu A."/>
            <person name="Humphreys I.R."/>
            <person name="Turkarslan S."/>
            <person name="Cutler K.J."/>
            <person name="Arrieta-Ortiz M.L."/>
            <person name="Li Y."/>
            <person name="Radey M.C."/>
            <person name="McLean J.S."/>
            <person name="Cong Q."/>
            <person name="Baker D."/>
            <person name="Baliga N.S."/>
            <person name="Peterson S.B."/>
            <person name="Mougous J.D."/>
        </authorList>
    </citation>
    <scope>NUCLEOTIDE SEQUENCE [LARGE SCALE GENOMIC DNA]</scope>
    <source>
        <strain evidence="10 11">ML1</strain>
    </source>
</reference>
<sequence>MKVKIEIDTKTFIRFWLVVIGFGLAGLTIYLAQTALVILGTALFLALALNRPVARLAKLIPGKSRLGGTALAFTLLIVFLFCVVWFVVPPIVQQTAKFAESVPGIIDQASTQWHGVNRFIDEHSMREQVNSVLESIRTQASHWATDLSGSIIGSVGSLASFVTSLFLVIVLSFLMLLEGPEWMRRVWGLYDNQARMEHHKRLVGRIYNVITGYVAGQLTVSGIGSLVAGAFVFGISLFVPAIDANLVMPAILIVFVLSLIPMFGATIAGVLVTLLLAFNNVPAGIAYAVFFVVYQQIENNFISPAIQSKKVELSALMVLTAVTVGLYVAGVAGGFIAIPIAGTIKVFLDDYLERAKAKREESKHDKPVLGKLASKLKKAAPSE</sequence>
<name>A0ABY8WUH1_9BACT</name>
<dbReference type="PANTHER" id="PTHR21716:SF53">
    <property type="entry name" value="PERMEASE PERM-RELATED"/>
    <property type="match status" value="1"/>
</dbReference>
<evidence type="ECO:0000313" key="11">
    <source>
        <dbReference type="Proteomes" id="UP001177295"/>
    </source>
</evidence>
<keyword evidence="5 9" id="KW-0812">Transmembrane</keyword>
<feature type="transmembrane region" description="Helical" evidence="9">
    <location>
        <begin position="206"/>
        <end position="239"/>
    </location>
</feature>
<feature type="compositionally biased region" description="Basic residues" evidence="8">
    <location>
        <begin position="374"/>
        <end position="383"/>
    </location>
</feature>
<evidence type="ECO:0000256" key="1">
    <source>
        <dbReference type="ARBA" id="ARBA00004651"/>
    </source>
</evidence>
<feature type="transmembrane region" description="Helical" evidence="9">
    <location>
        <begin position="270"/>
        <end position="294"/>
    </location>
</feature>
<keyword evidence="11" id="KW-1185">Reference proteome</keyword>
<dbReference type="EMBL" id="CP124550">
    <property type="protein sequence ID" value="WIO46018.1"/>
    <property type="molecule type" value="Genomic_DNA"/>
</dbReference>
<evidence type="ECO:0000256" key="6">
    <source>
        <dbReference type="ARBA" id="ARBA00022989"/>
    </source>
</evidence>
<organism evidence="10 11">
    <name type="scientific">Candidatus Southlakia epibionticum</name>
    <dbReference type="NCBI Taxonomy" id="3043284"/>
    <lineage>
        <taxon>Bacteria</taxon>
        <taxon>Candidatus Saccharimonadota</taxon>
        <taxon>Candidatus Saccharimonadia</taxon>
        <taxon>Candidatus Saccharimonadales</taxon>
        <taxon>Candidatus Saccharimonadaceae</taxon>
        <taxon>Candidatus Southlakia</taxon>
    </lineage>
</organism>
<feature type="transmembrane region" description="Helical" evidence="9">
    <location>
        <begin position="314"/>
        <end position="338"/>
    </location>
</feature>
<dbReference type="PANTHER" id="PTHR21716">
    <property type="entry name" value="TRANSMEMBRANE PROTEIN"/>
    <property type="match status" value="1"/>
</dbReference>
<proteinExistence type="inferred from homology"/>
<evidence type="ECO:0000256" key="3">
    <source>
        <dbReference type="ARBA" id="ARBA00022448"/>
    </source>
</evidence>
<evidence type="ECO:0000256" key="8">
    <source>
        <dbReference type="SAM" id="MobiDB-lite"/>
    </source>
</evidence>
<feature type="transmembrane region" description="Helical" evidence="9">
    <location>
        <begin position="245"/>
        <end position="263"/>
    </location>
</feature>
<keyword evidence="3" id="KW-0813">Transport</keyword>
<comment type="similarity">
    <text evidence="2">Belongs to the autoinducer-2 exporter (AI-2E) (TC 2.A.86) family.</text>
</comment>
<feature type="region of interest" description="Disordered" evidence="8">
    <location>
        <begin position="358"/>
        <end position="383"/>
    </location>
</feature>
<dbReference type="Pfam" id="PF01594">
    <property type="entry name" value="AI-2E_transport"/>
    <property type="match status" value="1"/>
</dbReference>
<dbReference type="InterPro" id="IPR002549">
    <property type="entry name" value="AI-2E-like"/>
</dbReference>